<evidence type="ECO:0000256" key="1">
    <source>
        <dbReference type="SAM" id="MobiDB-lite"/>
    </source>
</evidence>
<reference evidence="3" key="2">
    <citation type="submission" date="2016-06" db="EMBL/GenBank/DDBJ databases">
        <authorList>
            <person name="Nicholson A.C."/>
        </authorList>
    </citation>
    <scope>NUCLEOTIDE SEQUENCE [LARGE SCALE GENOMIC DNA]</scope>
    <source>
        <strain evidence="3">E6809</strain>
    </source>
</reference>
<reference evidence="2 4" key="1">
    <citation type="submission" date="2016-02" db="EMBL/GenBank/DDBJ databases">
        <authorList>
            <person name="Nicholson A.C."/>
            <person name="Humrighouse B.W."/>
            <person name="Loparev V."/>
            <person name="Emery B."/>
            <person name="Graziano J."/>
            <person name="McQuiston J.R."/>
        </authorList>
    </citation>
    <scope>NUCLEOTIDE SEQUENCE [LARGE SCALE GENOMIC DNA]</scope>
    <source>
        <strain evidence="2 4">E6809</strain>
    </source>
</reference>
<evidence type="ECO:0000313" key="3">
    <source>
        <dbReference type="EMBL" id="OPB51989.1"/>
    </source>
</evidence>
<evidence type="ECO:0000313" key="2">
    <source>
        <dbReference type="EMBL" id="AQX51265.1"/>
    </source>
</evidence>
<dbReference type="Proteomes" id="UP000189738">
    <property type="component" value="Chromosome"/>
</dbReference>
<dbReference type="EMBL" id="CP014339">
    <property type="protein sequence ID" value="AQX51265.1"/>
    <property type="molecule type" value="Genomic_DNA"/>
</dbReference>
<dbReference type="AlphaFoldDB" id="A0A494J800"/>
<organism evidence="3">
    <name type="scientific">Elizabethkingia anophelis</name>
    <dbReference type="NCBI Taxonomy" id="1117645"/>
    <lineage>
        <taxon>Bacteria</taxon>
        <taxon>Pseudomonadati</taxon>
        <taxon>Bacteroidota</taxon>
        <taxon>Flavobacteriia</taxon>
        <taxon>Flavobacteriales</taxon>
        <taxon>Weeksellaceae</taxon>
        <taxon>Elizabethkingia</taxon>
    </lineage>
</organism>
<dbReference type="EMBL" id="MAHS01000003">
    <property type="protein sequence ID" value="OPB51989.1"/>
    <property type="molecule type" value="Genomic_DNA"/>
</dbReference>
<proteinExistence type="predicted"/>
<accession>A0A494J800</accession>
<name>A0A494J800_9FLAO</name>
<feature type="region of interest" description="Disordered" evidence="1">
    <location>
        <begin position="1"/>
        <end position="21"/>
    </location>
</feature>
<gene>
    <name evidence="2" type="ORF">AYC66_11510</name>
    <name evidence="3" type="ORF">BAY09_12460</name>
</gene>
<evidence type="ECO:0000313" key="4">
    <source>
        <dbReference type="Proteomes" id="UP000189738"/>
    </source>
</evidence>
<protein>
    <submittedName>
        <fullName evidence="3">Uncharacterized protein</fullName>
    </submittedName>
</protein>
<sequence>MKYRDRIHNENSEPKSNENPVSIADVIKRNRKIGLLRQQQRFLTNPTRYTEYFYKFSFPSDFNFIFE</sequence>
<feature type="compositionally biased region" description="Basic and acidic residues" evidence="1">
    <location>
        <begin position="1"/>
        <end position="16"/>
    </location>
</feature>